<dbReference type="Proteomes" id="UP001375539">
    <property type="component" value="Unassembled WGS sequence"/>
</dbReference>
<comment type="caution">
    <text evidence="1">The sequence shown here is derived from an EMBL/GenBank/DDBJ whole genome shotgun (WGS) entry which is preliminary data.</text>
</comment>
<gene>
    <name evidence="1" type="ORF">WKI58_00075</name>
</gene>
<proteinExistence type="predicted"/>
<protein>
    <submittedName>
        <fullName evidence="1">Uncharacterized protein</fullName>
    </submittedName>
</protein>
<evidence type="ECO:0000313" key="2">
    <source>
        <dbReference type="Proteomes" id="UP001375539"/>
    </source>
</evidence>
<keyword evidence="2" id="KW-1185">Reference proteome</keyword>
<accession>A0ACC6Q9K0</accession>
<reference evidence="1" key="1">
    <citation type="submission" date="2024-03" db="EMBL/GenBank/DDBJ databases">
        <title>Novel Streptomyces species of biotechnological and ecological value are a feature of Machair soil.</title>
        <authorList>
            <person name="Prole J.R."/>
            <person name="Goodfellow M."/>
            <person name="Allenby N."/>
            <person name="Ward A.C."/>
        </authorList>
    </citation>
    <scope>NUCLEOTIDE SEQUENCE</scope>
    <source>
        <strain evidence="1">MS1.AVA.4</strain>
    </source>
</reference>
<dbReference type="EMBL" id="JBBKAI010000001">
    <property type="protein sequence ID" value="MEJ8654948.1"/>
    <property type="molecule type" value="Genomic_DNA"/>
</dbReference>
<sequence length="114" mass="12161">MAREITRRLYPKHAEAAEQAAQITARQQAEASARRAVAEAVVGALPGAHVDDGYRRTRIVWERASRPPGQQGPIQVDSVCVIVGASGQQVTVEASGLPAHILPMLAAFAEAPRE</sequence>
<name>A0ACC6Q9K0_9ACTN</name>
<organism evidence="1 2">
    <name type="scientific">Streptomyces pratisoli</name>
    <dbReference type="NCBI Taxonomy" id="3139917"/>
    <lineage>
        <taxon>Bacteria</taxon>
        <taxon>Bacillati</taxon>
        <taxon>Actinomycetota</taxon>
        <taxon>Actinomycetes</taxon>
        <taxon>Kitasatosporales</taxon>
        <taxon>Streptomycetaceae</taxon>
        <taxon>Streptomyces</taxon>
    </lineage>
</organism>
<evidence type="ECO:0000313" key="1">
    <source>
        <dbReference type="EMBL" id="MEJ8654948.1"/>
    </source>
</evidence>